<dbReference type="InterPro" id="IPR036061">
    <property type="entry name" value="CheW-like_dom_sf"/>
</dbReference>
<dbReference type="SUPFAM" id="SSF50341">
    <property type="entry name" value="CheW-like"/>
    <property type="match status" value="1"/>
</dbReference>
<dbReference type="AlphaFoldDB" id="A0AA96GJK2"/>
<dbReference type="KEGG" id="nall:PP769_12435"/>
<dbReference type="PANTHER" id="PTHR22617:SF23">
    <property type="entry name" value="CHEMOTAXIS PROTEIN CHEW"/>
    <property type="match status" value="1"/>
</dbReference>
<evidence type="ECO:0000256" key="2">
    <source>
        <dbReference type="ARBA" id="ARBA00021483"/>
    </source>
</evidence>
<proteinExistence type="predicted"/>
<comment type="subcellular location">
    <subcellularLocation>
        <location evidence="1">Cytoplasm</location>
    </subcellularLocation>
</comment>
<evidence type="ECO:0000313" key="6">
    <source>
        <dbReference type="EMBL" id="WNM60138.1"/>
    </source>
</evidence>
<dbReference type="Proteomes" id="UP001302719">
    <property type="component" value="Chromosome"/>
</dbReference>
<evidence type="ECO:0000256" key="1">
    <source>
        <dbReference type="ARBA" id="ARBA00004496"/>
    </source>
</evidence>
<dbReference type="GO" id="GO:0005829">
    <property type="term" value="C:cytosol"/>
    <property type="evidence" value="ECO:0007669"/>
    <property type="project" value="TreeGrafter"/>
</dbReference>
<name>A0AA96GJK2_9BACT</name>
<protein>
    <recommendedName>
        <fullName evidence="2">Chemotaxis protein CheW</fullName>
    </recommendedName>
</protein>
<evidence type="ECO:0000259" key="5">
    <source>
        <dbReference type="PROSITE" id="PS50851"/>
    </source>
</evidence>
<sequence length="179" mass="19895">MTTATAEPTEQRSIRTTYARDDQQYLTFNLADEYYGVDILKVQEIKGYTTVTRIPNTPDFLKGVLNLRGTIVPIVDLRMKFGMGVTEPTSFTVVVVVNVRKRVMGFLVDAVSDVLDMNAKDIQAPPDMGTSVDVTFIAGIGNAQDRLVTLLDIDRVLTEEEVIVVENIQDVEEKAEVHA</sequence>
<keyword evidence="7" id="KW-1185">Reference proteome</keyword>
<evidence type="ECO:0000313" key="7">
    <source>
        <dbReference type="Proteomes" id="UP001302719"/>
    </source>
</evidence>
<dbReference type="EMBL" id="CP116967">
    <property type="protein sequence ID" value="WNM60138.1"/>
    <property type="molecule type" value="Genomic_DNA"/>
</dbReference>
<dbReference type="InterPro" id="IPR039315">
    <property type="entry name" value="CheW"/>
</dbReference>
<accession>A0AA96GJK2</accession>
<gene>
    <name evidence="6" type="ORF">PP769_12435</name>
</gene>
<feature type="domain" description="CheW-like" evidence="5">
    <location>
        <begin position="22"/>
        <end position="162"/>
    </location>
</feature>
<dbReference type="CDD" id="cd00732">
    <property type="entry name" value="CheW"/>
    <property type="match status" value="1"/>
</dbReference>
<keyword evidence="3" id="KW-0963">Cytoplasm</keyword>
<dbReference type="Gene3D" id="2.40.50.180">
    <property type="entry name" value="CheA-289, Domain 4"/>
    <property type="match status" value="1"/>
</dbReference>
<keyword evidence="4" id="KW-0145">Chemotaxis</keyword>
<organism evidence="6 7">
    <name type="scientific">Candidatus Nitrospira allomarina</name>
    <dbReference type="NCBI Taxonomy" id="3020900"/>
    <lineage>
        <taxon>Bacteria</taxon>
        <taxon>Pseudomonadati</taxon>
        <taxon>Nitrospirota</taxon>
        <taxon>Nitrospiria</taxon>
        <taxon>Nitrospirales</taxon>
        <taxon>Nitrospiraceae</taxon>
        <taxon>Nitrospira</taxon>
    </lineage>
</organism>
<dbReference type="Gene3D" id="2.30.30.40">
    <property type="entry name" value="SH3 Domains"/>
    <property type="match status" value="1"/>
</dbReference>
<dbReference type="FunFam" id="2.40.50.180:FF:000002">
    <property type="entry name" value="Chemotaxis protein CheW"/>
    <property type="match status" value="1"/>
</dbReference>
<dbReference type="GO" id="GO:0006935">
    <property type="term" value="P:chemotaxis"/>
    <property type="evidence" value="ECO:0007669"/>
    <property type="project" value="UniProtKB-KW"/>
</dbReference>
<dbReference type="GO" id="GO:0007165">
    <property type="term" value="P:signal transduction"/>
    <property type="evidence" value="ECO:0007669"/>
    <property type="project" value="InterPro"/>
</dbReference>
<dbReference type="InterPro" id="IPR002545">
    <property type="entry name" value="CheW-lke_dom"/>
</dbReference>
<dbReference type="Pfam" id="PF01584">
    <property type="entry name" value="CheW"/>
    <property type="match status" value="1"/>
</dbReference>
<reference evidence="6 7" key="1">
    <citation type="submission" date="2023-01" db="EMBL/GenBank/DDBJ databases">
        <title>Cultivation and genomic characterization of new, ubiquitous marine nitrite-oxidizing bacteria from the Nitrospirales.</title>
        <authorList>
            <person name="Mueller A.J."/>
            <person name="Daebeler A."/>
            <person name="Herbold C.W."/>
            <person name="Kirkegaard R.H."/>
            <person name="Daims H."/>
        </authorList>
    </citation>
    <scope>NUCLEOTIDE SEQUENCE [LARGE SCALE GENOMIC DNA]</scope>
    <source>
        <strain evidence="6 7">VA</strain>
    </source>
</reference>
<dbReference type="PANTHER" id="PTHR22617">
    <property type="entry name" value="CHEMOTAXIS SENSOR HISTIDINE KINASE-RELATED"/>
    <property type="match status" value="1"/>
</dbReference>
<dbReference type="SMART" id="SM00260">
    <property type="entry name" value="CheW"/>
    <property type="match status" value="1"/>
</dbReference>
<evidence type="ECO:0000256" key="3">
    <source>
        <dbReference type="ARBA" id="ARBA00022490"/>
    </source>
</evidence>
<dbReference type="PROSITE" id="PS50851">
    <property type="entry name" value="CHEW"/>
    <property type="match status" value="1"/>
</dbReference>
<evidence type="ECO:0000256" key="4">
    <source>
        <dbReference type="ARBA" id="ARBA00022500"/>
    </source>
</evidence>